<gene>
    <name evidence="2" type="ORF">PACLA_8A035917</name>
</gene>
<feature type="compositionally biased region" description="Basic and acidic residues" evidence="1">
    <location>
        <begin position="77"/>
        <end position="92"/>
    </location>
</feature>
<proteinExistence type="predicted"/>
<dbReference type="EMBL" id="CACRXK020033298">
    <property type="protein sequence ID" value="CAB4043831.1"/>
    <property type="molecule type" value="Genomic_DNA"/>
</dbReference>
<organism evidence="2 3">
    <name type="scientific">Paramuricea clavata</name>
    <name type="common">Red gorgonian</name>
    <name type="synonym">Violescent sea-whip</name>
    <dbReference type="NCBI Taxonomy" id="317549"/>
    <lineage>
        <taxon>Eukaryota</taxon>
        <taxon>Metazoa</taxon>
        <taxon>Cnidaria</taxon>
        <taxon>Anthozoa</taxon>
        <taxon>Octocorallia</taxon>
        <taxon>Malacalcyonacea</taxon>
        <taxon>Plexauridae</taxon>
        <taxon>Paramuricea</taxon>
    </lineage>
</organism>
<evidence type="ECO:0000313" key="2">
    <source>
        <dbReference type="EMBL" id="CAB4043831.1"/>
    </source>
</evidence>
<accession>A0A7D9M7T2</accession>
<dbReference type="Proteomes" id="UP001152795">
    <property type="component" value="Unassembled WGS sequence"/>
</dbReference>
<sequence>MADEIADLKCAIEQISVDNDRLKNVLDMNFEILEDEHTLSNESSNDISIQDSPESINNMMINTGTQPDTHPNQNTRTKQDEGKKDQNISTEKSRLTRCLVNWRLDDQKHKQ</sequence>
<keyword evidence="3" id="KW-1185">Reference proteome</keyword>
<feature type="compositionally biased region" description="Polar residues" evidence="1">
    <location>
        <begin position="40"/>
        <end position="76"/>
    </location>
</feature>
<evidence type="ECO:0000256" key="1">
    <source>
        <dbReference type="SAM" id="MobiDB-lite"/>
    </source>
</evidence>
<evidence type="ECO:0000313" key="3">
    <source>
        <dbReference type="Proteomes" id="UP001152795"/>
    </source>
</evidence>
<feature type="region of interest" description="Disordered" evidence="1">
    <location>
        <begin position="36"/>
        <end position="92"/>
    </location>
</feature>
<protein>
    <submittedName>
        <fullName evidence="2">Uncharacterized protein</fullName>
    </submittedName>
</protein>
<name>A0A7D9M7T2_PARCT</name>
<dbReference type="AlphaFoldDB" id="A0A7D9M7T2"/>
<comment type="caution">
    <text evidence="2">The sequence shown here is derived from an EMBL/GenBank/DDBJ whole genome shotgun (WGS) entry which is preliminary data.</text>
</comment>
<reference evidence="2" key="1">
    <citation type="submission" date="2020-04" db="EMBL/GenBank/DDBJ databases">
        <authorList>
            <person name="Alioto T."/>
            <person name="Alioto T."/>
            <person name="Gomez Garrido J."/>
        </authorList>
    </citation>
    <scope>NUCLEOTIDE SEQUENCE</scope>
    <source>
        <strain evidence="2">A484AB</strain>
    </source>
</reference>